<dbReference type="Pfam" id="PF01447">
    <property type="entry name" value="Peptidase_M4"/>
    <property type="match status" value="1"/>
</dbReference>
<evidence type="ECO:0000256" key="3">
    <source>
        <dbReference type="ARBA" id="ARBA00022670"/>
    </source>
</evidence>
<evidence type="ECO:0000256" key="8">
    <source>
        <dbReference type="ARBA" id="ARBA00023049"/>
    </source>
</evidence>
<dbReference type="Pfam" id="PF02868">
    <property type="entry name" value="Peptidase_M4_C"/>
    <property type="match status" value="1"/>
</dbReference>
<dbReference type="CDD" id="cd09597">
    <property type="entry name" value="M4_TLP"/>
    <property type="match status" value="1"/>
</dbReference>
<dbReference type="Gene3D" id="3.10.450.40">
    <property type="match status" value="1"/>
</dbReference>
<dbReference type="AlphaFoldDB" id="A0A1V4ILQ5"/>
<dbReference type="GO" id="GO:0006508">
    <property type="term" value="P:proteolysis"/>
    <property type="evidence" value="ECO:0007669"/>
    <property type="project" value="UniProtKB-KW"/>
</dbReference>
<dbReference type="InterPro" id="IPR011096">
    <property type="entry name" value="FTP_domain"/>
</dbReference>
<keyword evidence="14" id="KW-1185">Reference proteome</keyword>
<evidence type="ECO:0000256" key="1">
    <source>
        <dbReference type="ARBA" id="ARBA00001947"/>
    </source>
</evidence>
<reference evidence="13 14" key="1">
    <citation type="submission" date="2017-03" db="EMBL/GenBank/DDBJ databases">
        <title>Genome sequence of Clostridium oryzae DSM 28571.</title>
        <authorList>
            <person name="Poehlein A."/>
            <person name="Daniel R."/>
        </authorList>
    </citation>
    <scope>NUCLEOTIDE SEQUENCE [LARGE SCALE GENOMIC DNA]</scope>
    <source>
        <strain evidence="13 14">DSM 28571</strain>
    </source>
</reference>
<dbReference type="OrthoDB" id="291295at2"/>
<dbReference type="InterPro" id="IPR050728">
    <property type="entry name" value="Zinc_Metalloprotease_M4"/>
</dbReference>
<dbReference type="InterPro" id="IPR001570">
    <property type="entry name" value="Peptidase_M4_C_domain"/>
</dbReference>
<name>A0A1V4ILQ5_9CLOT</name>
<dbReference type="PROSITE" id="PS50853">
    <property type="entry name" value="FN3"/>
    <property type="match status" value="1"/>
</dbReference>
<feature type="chain" id="PRO_5012008247" evidence="11">
    <location>
        <begin position="22"/>
        <end position="723"/>
    </location>
</feature>
<dbReference type="Gene3D" id="3.10.170.10">
    <property type="match status" value="1"/>
</dbReference>
<dbReference type="InterPro" id="IPR013856">
    <property type="entry name" value="Peptidase_M4_domain"/>
</dbReference>
<evidence type="ECO:0000256" key="10">
    <source>
        <dbReference type="PIRSR" id="PIRSR623612-1"/>
    </source>
</evidence>
<keyword evidence="3" id="KW-0645">Protease</keyword>
<dbReference type="Pfam" id="PF02368">
    <property type="entry name" value="Big_2"/>
    <property type="match status" value="1"/>
</dbReference>
<sequence>MKKSISIFLSLALLSSVPAYAKNIGTLKNGQAIDNDKKIAANNININKKSGQLFISGRLSGKQTASKKTAINFLEKNKNLLSVDNPYSDLKFEKSQKDDTGDTFVKFAQVINGVKVENSSINVHFDKDGSVASINGNTTSTEKVESLGNKLITENDAVNIAEKQFNYETLKYAPKVEKVILNNKGKNYEVYKVNIFYISPTIGNYDVYIEVNSGKVIKIENNIHYDGMTTGTGIDVLGNSVNLNLNLSLNLYQMKDFSRSEDETKGIYTFSLNHRTSGRGTLVSSFTNAFTQERQKPSVSAHYNAGKVLDFYKNLFDRNSLDDKGMEVDSYTSYDYKFNNAFWDGSEMVYGDGDGKQFTYLSGDLSIVAHEMTHGVIQNTANLSSDNQQGALNESMADVFGVLISTYTKYNVASGGNWEFNSADWVVGDKVYTPGISGDALRSLADPKLYDQPDNMSHYDNEPDTEEGDYGGVHENCGITNKAAYLIAKNIGMEKTARIYYRALTAYLDAYSDFEDARNCLVQAAQDLYGEGSNEVDIINSAFNSVGIVQVTGIKINKTSISLKTGKSVSLSPEVQPANATNKNVTWESSDTSAVKVDSNGKITALKPGKAEIIVKTAEGGYTAECNVTVSLAAPASVTAKSSSSKSITISWKKVTAASGYKVYRAASSKGTYKLTKTTASTKYKDTGLKKGKTYYYKIKAYETANSKKVYSSFTSVVHAKSK</sequence>
<feature type="signal peptide" evidence="11">
    <location>
        <begin position="1"/>
        <end position="21"/>
    </location>
</feature>
<evidence type="ECO:0000256" key="4">
    <source>
        <dbReference type="ARBA" id="ARBA00022723"/>
    </source>
</evidence>
<dbReference type="Gene3D" id="2.60.40.1080">
    <property type="match status" value="1"/>
</dbReference>
<dbReference type="Pfam" id="PF00041">
    <property type="entry name" value="fn3"/>
    <property type="match status" value="1"/>
</dbReference>
<organism evidence="13 14">
    <name type="scientific">Clostridium oryzae</name>
    <dbReference type="NCBI Taxonomy" id="1450648"/>
    <lineage>
        <taxon>Bacteria</taxon>
        <taxon>Bacillati</taxon>
        <taxon>Bacillota</taxon>
        <taxon>Clostridia</taxon>
        <taxon>Eubacteriales</taxon>
        <taxon>Clostridiaceae</taxon>
        <taxon>Clostridium</taxon>
    </lineage>
</organism>
<comment type="cofactor">
    <cofactor evidence="1">
        <name>Zn(2+)</name>
        <dbReference type="ChEBI" id="CHEBI:29105"/>
    </cofactor>
</comment>
<keyword evidence="8" id="KW-0482">Metalloprotease</keyword>
<dbReference type="Pfam" id="PF03413">
    <property type="entry name" value="PepSY"/>
    <property type="match status" value="1"/>
</dbReference>
<dbReference type="PANTHER" id="PTHR33794:SF1">
    <property type="entry name" value="BACILLOLYSIN"/>
    <property type="match status" value="1"/>
</dbReference>
<evidence type="ECO:0000259" key="12">
    <source>
        <dbReference type="PROSITE" id="PS50853"/>
    </source>
</evidence>
<dbReference type="InterPro" id="IPR025711">
    <property type="entry name" value="PepSY"/>
</dbReference>
<dbReference type="SUPFAM" id="SSF49265">
    <property type="entry name" value="Fibronectin type III"/>
    <property type="match status" value="1"/>
</dbReference>
<dbReference type="RefSeq" id="WP_079425162.1">
    <property type="nucleotide sequence ID" value="NZ_MZGV01000028.1"/>
</dbReference>
<dbReference type="SMART" id="SM00635">
    <property type="entry name" value="BID_2"/>
    <property type="match status" value="1"/>
</dbReference>
<dbReference type="InterPro" id="IPR008964">
    <property type="entry name" value="Invasin/intimin_cell_adhesion"/>
</dbReference>
<keyword evidence="4" id="KW-0479">Metal-binding</keyword>
<dbReference type="InterPro" id="IPR027268">
    <property type="entry name" value="Peptidase_M4/M1_CTD_sf"/>
</dbReference>
<dbReference type="GO" id="GO:0004222">
    <property type="term" value="F:metalloendopeptidase activity"/>
    <property type="evidence" value="ECO:0007669"/>
    <property type="project" value="InterPro"/>
</dbReference>
<evidence type="ECO:0000313" key="13">
    <source>
        <dbReference type="EMBL" id="OPJ60750.1"/>
    </source>
</evidence>
<gene>
    <name evidence="13" type="primary">nprE_2</name>
    <name evidence="13" type="ORF">CLORY_26180</name>
</gene>
<dbReference type="Pfam" id="PF07504">
    <property type="entry name" value="FTP"/>
    <property type="match status" value="1"/>
</dbReference>
<keyword evidence="7" id="KW-0862">Zinc</keyword>
<evidence type="ECO:0000256" key="2">
    <source>
        <dbReference type="ARBA" id="ARBA00009388"/>
    </source>
</evidence>
<dbReference type="Gene3D" id="2.60.40.10">
    <property type="entry name" value="Immunoglobulins"/>
    <property type="match status" value="1"/>
</dbReference>
<evidence type="ECO:0000313" key="14">
    <source>
        <dbReference type="Proteomes" id="UP000190080"/>
    </source>
</evidence>
<dbReference type="InterPro" id="IPR023612">
    <property type="entry name" value="Peptidase_M4"/>
</dbReference>
<comment type="similarity">
    <text evidence="2">Belongs to the peptidase M4 family.</text>
</comment>
<dbReference type="Proteomes" id="UP000190080">
    <property type="component" value="Unassembled WGS sequence"/>
</dbReference>
<accession>A0A1V4ILQ5</accession>
<dbReference type="InterPro" id="IPR036116">
    <property type="entry name" value="FN3_sf"/>
</dbReference>
<dbReference type="SUPFAM" id="SSF49373">
    <property type="entry name" value="Invasin/intimin cell-adhesion fragments"/>
    <property type="match status" value="1"/>
</dbReference>
<dbReference type="EC" id="3.4.24.28" evidence="13"/>
<keyword evidence="6 13" id="KW-0378">Hydrolase</keyword>
<keyword evidence="9" id="KW-0865">Zymogen</keyword>
<dbReference type="InterPro" id="IPR013783">
    <property type="entry name" value="Ig-like_fold"/>
</dbReference>
<comment type="caution">
    <text evidence="13">The sequence shown here is derived from an EMBL/GenBank/DDBJ whole genome shotgun (WGS) entry which is preliminary data.</text>
</comment>
<dbReference type="SUPFAM" id="SSF55486">
    <property type="entry name" value="Metalloproteases ('zincins'), catalytic domain"/>
    <property type="match status" value="1"/>
</dbReference>
<proteinExistence type="inferred from homology"/>
<dbReference type="SMART" id="SM00060">
    <property type="entry name" value="FN3"/>
    <property type="match status" value="1"/>
</dbReference>
<evidence type="ECO:0000256" key="7">
    <source>
        <dbReference type="ARBA" id="ARBA00022833"/>
    </source>
</evidence>
<dbReference type="Gene3D" id="1.10.390.10">
    <property type="entry name" value="Neutral Protease Domain 2"/>
    <property type="match status" value="1"/>
</dbReference>
<evidence type="ECO:0000256" key="9">
    <source>
        <dbReference type="ARBA" id="ARBA00023145"/>
    </source>
</evidence>
<evidence type="ECO:0000256" key="5">
    <source>
        <dbReference type="ARBA" id="ARBA00022729"/>
    </source>
</evidence>
<dbReference type="PANTHER" id="PTHR33794">
    <property type="entry name" value="BACILLOLYSIN"/>
    <property type="match status" value="1"/>
</dbReference>
<feature type="active site" evidence="10">
    <location>
        <position position="371"/>
    </location>
</feature>
<protein>
    <submittedName>
        <fullName evidence="13">Bacillolysin</fullName>
        <ecNumber evidence="13">3.4.24.28</ecNumber>
    </submittedName>
</protein>
<keyword evidence="5 11" id="KW-0732">Signal</keyword>
<dbReference type="InterPro" id="IPR003961">
    <property type="entry name" value="FN3_dom"/>
</dbReference>
<feature type="active site" description="Proton donor" evidence="10">
    <location>
        <position position="474"/>
    </location>
</feature>
<dbReference type="GO" id="GO:0046872">
    <property type="term" value="F:metal ion binding"/>
    <property type="evidence" value="ECO:0007669"/>
    <property type="project" value="UniProtKB-KW"/>
</dbReference>
<feature type="domain" description="Fibronectin type-III" evidence="12">
    <location>
        <begin position="634"/>
        <end position="723"/>
    </location>
</feature>
<dbReference type="EMBL" id="MZGV01000028">
    <property type="protein sequence ID" value="OPJ60750.1"/>
    <property type="molecule type" value="Genomic_DNA"/>
</dbReference>
<dbReference type="STRING" id="1450648.CLORY_26180"/>
<evidence type="ECO:0000256" key="6">
    <source>
        <dbReference type="ARBA" id="ARBA00022801"/>
    </source>
</evidence>
<dbReference type="InterPro" id="IPR003343">
    <property type="entry name" value="Big_2"/>
</dbReference>
<dbReference type="PRINTS" id="PR00730">
    <property type="entry name" value="THERMOLYSIN"/>
</dbReference>
<evidence type="ECO:0000256" key="11">
    <source>
        <dbReference type="SAM" id="SignalP"/>
    </source>
</evidence>
<dbReference type="Gene3D" id="3.10.450.490">
    <property type="match status" value="1"/>
</dbReference>